<evidence type="ECO:0000313" key="3">
    <source>
        <dbReference type="Proteomes" id="UP000811619"/>
    </source>
</evidence>
<feature type="chain" id="PRO_5035460665" evidence="1">
    <location>
        <begin position="19"/>
        <end position="142"/>
    </location>
</feature>
<gene>
    <name evidence="2" type="ORF">E4U42_001435</name>
</gene>
<keyword evidence="1" id="KW-0732">Signal</keyword>
<sequence>MLPLSLLALAATLVPVSAQGQPCGLKIAPCPSDQHCVPDSPRCNNPNRCRGTCQFRNTYLSCGGFRTQPVTCPEGTECRDDPRVPRGCGLACDAPGICMPTNAPSCAGFAGRLCRKGLYCYDVPDDGCDPQNGGADCAGICL</sequence>
<accession>A0A8K0NK42</accession>
<protein>
    <submittedName>
        <fullName evidence="2">Uncharacterized protein</fullName>
    </submittedName>
</protein>
<reference evidence="2" key="1">
    <citation type="journal article" date="2020" name="bioRxiv">
        <title>Whole genome comparisons of ergot fungi reveals the divergence and evolution of species within the genus Claviceps are the result of varying mechanisms driving genome evolution and host range expansion.</title>
        <authorList>
            <person name="Wyka S.A."/>
            <person name="Mondo S.J."/>
            <person name="Liu M."/>
            <person name="Dettman J."/>
            <person name="Nalam V."/>
            <person name="Broders K.D."/>
        </authorList>
    </citation>
    <scope>NUCLEOTIDE SEQUENCE</scope>
    <source>
        <strain evidence="2">CCC 489</strain>
    </source>
</reference>
<feature type="signal peptide" evidence="1">
    <location>
        <begin position="1"/>
        <end position="18"/>
    </location>
</feature>
<dbReference type="OrthoDB" id="3799394at2759"/>
<organism evidence="2 3">
    <name type="scientific">Claviceps africana</name>
    <dbReference type="NCBI Taxonomy" id="83212"/>
    <lineage>
        <taxon>Eukaryota</taxon>
        <taxon>Fungi</taxon>
        <taxon>Dikarya</taxon>
        <taxon>Ascomycota</taxon>
        <taxon>Pezizomycotina</taxon>
        <taxon>Sordariomycetes</taxon>
        <taxon>Hypocreomycetidae</taxon>
        <taxon>Hypocreales</taxon>
        <taxon>Clavicipitaceae</taxon>
        <taxon>Claviceps</taxon>
    </lineage>
</organism>
<evidence type="ECO:0000256" key="1">
    <source>
        <dbReference type="SAM" id="SignalP"/>
    </source>
</evidence>
<evidence type="ECO:0000313" key="2">
    <source>
        <dbReference type="EMBL" id="KAG5928009.1"/>
    </source>
</evidence>
<dbReference type="Proteomes" id="UP000811619">
    <property type="component" value="Unassembled WGS sequence"/>
</dbReference>
<comment type="caution">
    <text evidence="2">The sequence shown here is derived from an EMBL/GenBank/DDBJ whole genome shotgun (WGS) entry which is preliminary data.</text>
</comment>
<name>A0A8K0NK42_9HYPO</name>
<keyword evidence="3" id="KW-1185">Reference proteome</keyword>
<dbReference type="AlphaFoldDB" id="A0A8K0NK42"/>
<proteinExistence type="predicted"/>
<dbReference type="EMBL" id="SRPY01000143">
    <property type="protein sequence ID" value="KAG5928009.1"/>
    <property type="molecule type" value="Genomic_DNA"/>
</dbReference>